<accession>A0A6L9W4N7</accession>
<reference evidence="11 12" key="1">
    <citation type="submission" date="2019-12" db="EMBL/GenBank/DDBJ databases">
        <title>the WGS of Blastococcus saxobsidens 67B17.</title>
        <authorList>
            <person name="Jiang Z."/>
        </authorList>
    </citation>
    <scope>NUCLEOTIDE SEQUENCE [LARGE SCALE GENOMIC DNA]</scope>
    <source>
        <strain evidence="11 12">67B17</strain>
    </source>
</reference>
<dbReference type="EMBL" id="JAAGWG010000024">
    <property type="protein sequence ID" value="NEK87066.1"/>
    <property type="molecule type" value="Genomic_DNA"/>
</dbReference>
<evidence type="ECO:0000256" key="2">
    <source>
        <dbReference type="ARBA" id="ARBA00008420"/>
    </source>
</evidence>
<protein>
    <recommendedName>
        <fullName evidence="3 10">Gluconokinase</fullName>
        <ecNumber evidence="3 10">2.7.1.12</ecNumber>
    </recommendedName>
</protein>
<dbReference type="GO" id="GO:0005524">
    <property type="term" value="F:ATP binding"/>
    <property type="evidence" value="ECO:0007669"/>
    <property type="project" value="UniProtKB-KW"/>
</dbReference>
<evidence type="ECO:0000256" key="9">
    <source>
        <dbReference type="ARBA" id="ARBA00048090"/>
    </source>
</evidence>
<evidence type="ECO:0000256" key="4">
    <source>
        <dbReference type="ARBA" id="ARBA00022679"/>
    </source>
</evidence>
<dbReference type="Pfam" id="PF13671">
    <property type="entry name" value="AAA_33"/>
    <property type="match status" value="1"/>
</dbReference>
<dbReference type="InterPro" id="IPR006001">
    <property type="entry name" value="Therm_gnt_kin"/>
</dbReference>
<evidence type="ECO:0000256" key="1">
    <source>
        <dbReference type="ARBA" id="ARBA00004761"/>
    </source>
</evidence>
<comment type="similarity">
    <text evidence="2 10">Belongs to the gluconokinase GntK/GntV family.</text>
</comment>
<dbReference type="GO" id="GO:0019521">
    <property type="term" value="P:D-gluconate metabolic process"/>
    <property type="evidence" value="ECO:0007669"/>
    <property type="project" value="UniProtKB-KW"/>
</dbReference>
<evidence type="ECO:0000256" key="3">
    <source>
        <dbReference type="ARBA" id="ARBA00012054"/>
    </source>
</evidence>
<evidence type="ECO:0000313" key="12">
    <source>
        <dbReference type="Proteomes" id="UP000479241"/>
    </source>
</evidence>
<comment type="caution">
    <text evidence="11">The sequence shown here is derived from an EMBL/GenBank/DDBJ whole genome shotgun (WGS) entry which is preliminary data.</text>
</comment>
<keyword evidence="7 10" id="KW-0067">ATP-binding</keyword>
<dbReference type="AlphaFoldDB" id="A0A6L9W4N7"/>
<keyword evidence="4 10" id="KW-0808">Transferase</keyword>
<evidence type="ECO:0000256" key="6">
    <source>
        <dbReference type="ARBA" id="ARBA00022777"/>
    </source>
</evidence>
<keyword evidence="6 10" id="KW-0418">Kinase</keyword>
<keyword evidence="5 10" id="KW-0547">Nucleotide-binding</keyword>
<dbReference type="PANTHER" id="PTHR43442:SF3">
    <property type="entry name" value="GLUCONOKINASE-RELATED"/>
    <property type="match status" value="1"/>
</dbReference>
<dbReference type="GO" id="GO:0046316">
    <property type="term" value="F:gluconokinase activity"/>
    <property type="evidence" value="ECO:0007669"/>
    <property type="project" value="UniProtKB-EC"/>
</dbReference>
<sequence>MSSGPTTVVVMGVSGAGKTTVAVALAQRLGWEFAEGDDFHPEANVEKMRAGFPLDDDDRRPWLQDVARWIGERERAGQSSVVTCSALKRSYRDLLREGNDSVWFAHVAVPQTVLMDRLTTRKGHYMPASLLVSQLSTLEPLGEDEAGVTVPGIGDIDEVLAHILDGLAQDRGTALPSPG</sequence>
<comment type="catalytic activity">
    <reaction evidence="9 10">
        <text>D-gluconate + ATP = 6-phospho-D-gluconate + ADP + H(+)</text>
        <dbReference type="Rhea" id="RHEA:19433"/>
        <dbReference type="ChEBI" id="CHEBI:15378"/>
        <dbReference type="ChEBI" id="CHEBI:18391"/>
        <dbReference type="ChEBI" id="CHEBI:30616"/>
        <dbReference type="ChEBI" id="CHEBI:58759"/>
        <dbReference type="ChEBI" id="CHEBI:456216"/>
        <dbReference type="EC" id="2.7.1.12"/>
    </reaction>
</comment>
<keyword evidence="8" id="KW-0311">Gluconate utilization</keyword>
<evidence type="ECO:0000256" key="10">
    <source>
        <dbReference type="RuleBase" id="RU363066"/>
    </source>
</evidence>
<dbReference type="SUPFAM" id="SSF52540">
    <property type="entry name" value="P-loop containing nucleoside triphosphate hydrolases"/>
    <property type="match status" value="1"/>
</dbReference>
<dbReference type="Proteomes" id="UP000479241">
    <property type="component" value="Unassembled WGS sequence"/>
</dbReference>
<dbReference type="NCBIfam" id="TIGR01313">
    <property type="entry name" value="therm_gnt_kin"/>
    <property type="match status" value="1"/>
</dbReference>
<dbReference type="CDD" id="cd02021">
    <property type="entry name" value="GntK"/>
    <property type="match status" value="1"/>
</dbReference>
<evidence type="ECO:0000256" key="5">
    <source>
        <dbReference type="ARBA" id="ARBA00022741"/>
    </source>
</evidence>
<name>A0A6L9W4N7_9ACTN</name>
<dbReference type="FunFam" id="3.40.50.300:FF:000522">
    <property type="entry name" value="Gluconokinase"/>
    <property type="match status" value="1"/>
</dbReference>
<comment type="pathway">
    <text evidence="1">Carbohydrate acid metabolism.</text>
</comment>
<dbReference type="PANTHER" id="PTHR43442">
    <property type="entry name" value="GLUCONOKINASE-RELATED"/>
    <property type="match status" value="1"/>
</dbReference>
<dbReference type="RefSeq" id="WP_163206651.1">
    <property type="nucleotide sequence ID" value="NZ_JAAGWG010000024.1"/>
</dbReference>
<dbReference type="EC" id="2.7.1.12" evidence="3 10"/>
<gene>
    <name evidence="11" type="ORF">GCU60_15085</name>
</gene>
<dbReference type="GO" id="GO:0005737">
    <property type="term" value="C:cytoplasm"/>
    <property type="evidence" value="ECO:0007669"/>
    <property type="project" value="TreeGrafter"/>
</dbReference>
<dbReference type="InterPro" id="IPR027417">
    <property type="entry name" value="P-loop_NTPase"/>
</dbReference>
<proteinExistence type="inferred from homology"/>
<evidence type="ECO:0000256" key="8">
    <source>
        <dbReference type="ARBA" id="ARBA00023064"/>
    </source>
</evidence>
<evidence type="ECO:0000313" key="11">
    <source>
        <dbReference type="EMBL" id="NEK87066.1"/>
    </source>
</evidence>
<evidence type="ECO:0000256" key="7">
    <source>
        <dbReference type="ARBA" id="ARBA00022840"/>
    </source>
</evidence>
<dbReference type="Gene3D" id="3.40.50.300">
    <property type="entry name" value="P-loop containing nucleotide triphosphate hydrolases"/>
    <property type="match status" value="1"/>
</dbReference>
<organism evidence="11 12">
    <name type="scientific">Blastococcus saxobsidens</name>
    <dbReference type="NCBI Taxonomy" id="138336"/>
    <lineage>
        <taxon>Bacteria</taxon>
        <taxon>Bacillati</taxon>
        <taxon>Actinomycetota</taxon>
        <taxon>Actinomycetes</taxon>
        <taxon>Geodermatophilales</taxon>
        <taxon>Geodermatophilaceae</taxon>
        <taxon>Blastococcus</taxon>
    </lineage>
</organism>